<protein>
    <recommendedName>
        <fullName evidence="2">Peroxin/Ferlin domain-containing protein</fullName>
    </recommendedName>
</protein>
<sequence length="1365" mass="155150">MDNNNDHSNTSSSIALIDNTAPRRRQSETPTAITNGGSHVSRKWTRRSIRSELKKRKYAKWQPDRLGLATDDEDNNINYNNNNNNEEDEGIPSSSRRPSERPETDLFTTETATTISNPPSRYQSQSRSGSQSRSPSQQPSPPSHDVSATDFAPETTLTTTHTTTTQSNAPTKLTGLKPNTELDILYENQRGWFFFGIPLYSHSSLLNFDPSAWQTADLRDSPVDITNAQVPDPSWVWAWRSWYVDMSGDVDDQGWQYSFSFKSTAWHGSHPWFHSFVRRRRWVRVRTKRLVDRHGRTELEMAHRLNEDYFTIHSGKKKKRPVSEVGGNGYGATSLGRRTTATTAREEEVMPIEEIADIPALMHALRVAIVDREKVDALDRFVDEGGEELFYLDEKIPEIMSMFVFQASRWHFVIHLTDVVESLSQQLSSSSGNEATQLQRKLTHLQKATETARRHLTGPGVLRIENRKSSMEMLDLTPVSKRGSLLARYSGRFEFKSMDDGGEIKGIPKEAELLSLGHSDPLRAHTKSPNDHDTTTATPPKFTPRLAGVPLRFANPTYTVAASPEEPLLFLYPRWVDSAVRQRRLVSSTAAARYTSDSSPGGNGRNVYNAGRRTITKPPPPPGRKLSFGSSSRRWVSTTAAEAAVKTEADGKGDVVPSEQEKSAEQKEKRGEENTTTGSASIYHQLDDDPRFEVKNERHVFNIFSDLQTRPVQPTTGRKGIRSSAGETPAIALKRLSHRDRRKLRYRLFLTKRRRGSDKAKNNEWNKWTKIREMLEEMHEDTHVWTKKGVKQKELLVPEETIALLAGVTDMALKENVWYVPVHNGCKVHVLRPLQSQGQFRRVILSGSERVVELVSDRIAQARKLQEQRDPLVDIQIPLAPIIPSVEAMKRQGAPVPLVRGVWDIQSAVKQAAKLHMVLPAGKNLSSIRDFAEHVEELTRSRPSYNSKIPYSHQKQVARALVHLFRNDAYSSFMSTAALNRALSYLLDHEFLNAARDIFLKSEHLATVDTFNILLKSAAKRQDLRFFRQFLLAMSRLSIRPDPNTWLTLVDCLVAPKAKADLVTYMLQRGYLENMGAMRTALHLTLPNTFRAHLESGKSVDSFIQQTADSCGASCFVPSLISQMFGVIIRLKDFAAMDRLFEICKQNDLTFNSATITQILSLFRADMPTALRYLFRCLERPETKLERHAWERLFLVAFKGQYYNICRVLWRYACMSGNVTYKMKRTVVTSLIRNVPRKPETNVHTIWDVSAGKVIVGLDLHRPDHKLQTTVLDKLPREYRSNPIAYLSSGYKPSGEEREQQIQVASALTQHDIEIGSWHRPQYPLLIMLEAASVLDQEWRKVPRPVHWLVQNAIRVPVRKSMYPA</sequence>
<feature type="compositionally biased region" description="Polar residues" evidence="1">
    <location>
        <begin position="589"/>
        <end position="600"/>
    </location>
</feature>
<dbReference type="InterPro" id="IPR006614">
    <property type="entry name" value="Peroxin/Ferlin"/>
</dbReference>
<dbReference type="Proteomes" id="UP001143548">
    <property type="component" value="Unassembled WGS sequence"/>
</dbReference>
<dbReference type="InterPro" id="IPR011990">
    <property type="entry name" value="TPR-like_helical_dom_sf"/>
</dbReference>
<dbReference type="Gene3D" id="1.25.40.10">
    <property type="entry name" value="Tetratricopeptide repeat domain"/>
    <property type="match status" value="1"/>
</dbReference>
<feature type="region of interest" description="Disordered" evidence="1">
    <location>
        <begin position="65"/>
        <end position="149"/>
    </location>
</feature>
<gene>
    <name evidence="3" type="ORF">AbraCBS73388_000264</name>
</gene>
<feature type="domain" description="Peroxin/Ferlin" evidence="2">
    <location>
        <begin position="254"/>
        <end position="289"/>
    </location>
</feature>
<feature type="region of interest" description="Disordered" evidence="1">
    <location>
        <begin position="524"/>
        <end position="543"/>
    </location>
</feature>
<feature type="compositionally biased region" description="Low complexity" evidence="1">
    <location>
        <begin position="1"/>
        <end position="13"/>
    </location>
</feature>
<feature type="region of interest" description="Disordered" evidence="1">
    <location>
        <begin position="589"/>
        <end position="685"/>
    </location>
</feature>
<feature type="compositionally biased region" description="Basic and acidic residues" evidence="1">
    <location>
        <begin position="524"/>
        <end position="534"/>
    </location>
</feature>
<feature type="compositionally biased region" description="Polar residues" evidence="1">
    <location>
        <begin position="28"/>
        <end position="38"/>
    </location>
</feature>
<evidence type="ECO:0000313" key="3">
    <source>
        <dbReference type="EMBL" id="GKZ16682.1"/>
    </source>
</evidence>
<feature type="region of interest" description="Disordered" evidence="1">
    <location>
        <begin position="1"/>
        <end position="44"/>
    </location>
</feature>
<feature type="compositionally biased region" description="Polar residues" evidence="1">
    <location>
        <begin position="628"/>
        <end position="637"/>
    </location>
</feature>
<feature type="region of interest" description="Disordered" evidence="1">
    <location>
        <begin position="157"/>
        <end position="176"/>
    </location>
</feature>
<feature type="compositionally biased region" description="Basic and acidic residues" evidence="1">
    <location>
        <begin position="645"/>
        <end position="673"/>
    </location>
</feature>
<name>A0A9W5YGJ8_9EURO</name>
<proteinExistence type="predicted"/>
<dbReference type="EMBL" id="BROQ01000001">
    <property type="protein sequence ID" value="GKZ16682.1"/>
    <property type="molecule type" value="Genomic_DNA"/>
</dbReference>
<evidence type="ECO:0000313" key="4">
    <source>
        <dbReference type="Proteomes" id="UP001143548"/>
    </source>
</evidence>
<evidence type="ECO:0000259" key="2">
    <source>
        <dbReference type="SMART" id="SM00694"/>
    </source>
</evidence>
<dbReference type="SMART" id="SM00694">
    <property type="entry name" value="DysFC"/>
    <property type="match status" value="1"/>
</dbReference>
<feature type="compositionally biased region" description="Low complexity" evidence="1">
    <location>
        <begin position="105"/>
        <end position="137"/>
    </location>
</feature>
<reference evidence="3" key="1">
    <citation type="submission" date="2022-07" db="EMBL/GenBank/DDBJ databases">
        <title>Taxonomy of Aspergillus series Nigri: significant species reduction supported by multi-species coalescent approaches.</title>
        <authorList>
            <person name="Bian C."/>
            <person name="Kusuya Y."/>
            <person name="Sklenar F."/>
            <person name="D'hooge E."/>
            <person name="Yaguchi T."/>
            <person name="Takahashi H."/>
            <person name="Hubka V."/>
        </authorList>
    </citation>
    <scope>NUCLEOTIDE SEQUENCE</scope>
    <source>
        <strain evidence="3">CBS 733.88</strain>
    </source>
</reference>
<evidence type="ECO:0000256" key="1">
    <source>
        <dbReference type="SAM" id="MobiDB-lite"/>
    </source>
</evidence>
<dbReference type="GO" id="GO:0016020">
    <property type="term" value="C:membrane"/>
    <property type="evidence" value="ECO:0007669"/>
    <property type="project" value="InterPro"/>
</dbReference>
<organism evidence="3 4">
    <name type="scientific">Aspergillus brasiliensis</name>
    <dbReference type="NCBI Taxonomy" id="319629"/>
    <lineage>
        <taxon>Eukaryota</taxon>
        <taxon>Fungi</taxon>
        <taxon>Dikarya</taxon>
        <taxon>Ascomycota</taxon>
        <taxon>Pezizomycotina</taxon>
        <taxon>Eurotiomycetes</taxon>
        <taxon>Eurotiomycetidae</taxon>
        <taxon>Eurotiales</taxon>
        <taxon>Aspergillaceae</taxon>
        <taxon>Aspergillus</taxon>
        <taxon>Aspergillus subgen. Circumdati</taxon>
    </lineage>
</organism>
<accession>A0A9W5YGJ8</accession>
<comment type="caution">
    <text evidence="3">The sequence shown here is derived from an EMBL/GenBank/DDBJ whole genome shotgun (WGS) entry which is preliminary data.</text>
</comment>
<feature type="region of interest" description="Disordered" evidence="1">
    <location>
        <begin position="320"/>
        <end position="343"/>
    </location>
</feature>